<dbReference type="PROSITE" id="PS51257">
    <property type="entry name" value="PROKAR_LIPOPROTEIN"/>
    <property type="match status" value="1"/>
</dbReference>
<name>A0A7S8RGU4_9MICO</name>
<feature type="signal peptide" evidence="2">
    <location>
        <begin position="1"/>
        <end position="22"/>
    </location>
</feature>
<evidence type="ECO:0000256" key="2">
    <source>
        <dbReference type="SAM" id="SignalP"/>
    </source>
</evidence>
<keyword evidence="2" id="KW-0732">Signal</keyword>
<dbReference type="EMBL" id="CP064760">
    <property type="protein sequence ID" value="QPE03621.1"/>
    <property type="molecule type" value="Genomic_DNA"/>
</dbReference>
<evidence type="ECO:0000313" key="4">
    <source>
        <dbReference type="Proteomes" id="UP000594480"/>
    </source>
</evidence>
<evidence type="ECO:0000256" key="1">
    <source>
        <dbReference type="SAM" id="MobiDB-lite"/>
    </source>
</evidence>
<evidence type="ECO:0000313" key="3">
    <source>
        <dbReference type="EMBL" id="QPE03621.1"/>
    </source>
</evidence>
<dbReference type="AlphaFoldDB" id="A0A7S8RGU4"/>
<keyword evidence="4" id="KW-1185">Reference proteome</keyword>
<dbReference type="RefSeq" id="WP_195691723.1">
    <property type="nucleotide sequence ID" value="NZ_CP064760.1"/>
</dbReference>
<accession>A0A7S8RGU4</accession>
<sequence>MRSTTPRATLLAPIVLGALALAACSASPTPAPTATATESAPPAAPIETPDATPSPTAEASAPSCETLISASLVEELTSYGWTARTDDFLVGATVVEGGLQCTWADFDGPATDNLLVFGWAPVAASEATRLQSDLIAQGWLREDGPQGTYITTDPQYAVAVDEDGYGMTYLFGDGWVTVALTKQGLVLIERPDA</sequence>
<dbReference type="Proteomes" id="UP000594480">
    <property type="component" value="Chromosome"/>
</dbReference>
<evidence type="ECO:0008006" key="5">
    <source>
        <dbReference type="Google" id="ProtNLM"/>
    </source>
</evidence>
<reference evidence="3 4" key="1">
    <citation type="submission" date="2020-11" db="EMBL/GenBank/DDBJ databases">
        <title>Amino acid is mineralized and recycled by bacteria in oceanic microbiome.</title>
        <authorList>
            <person name="Zheng L.Y."/>
        </authorList>
    </citation>
    <scope>NUCLEOTIDE SEQUENCE [LARGE SCALE GENOMIC DNA]</scope>
    <source>
        <strain evidence="3 4">A32-1</strain>
    </source>
</reference>
<organism evidence="3 4">
    <name type="scientific">Microbacterium schleiferi</name>
    <dbReference type="NCBI Taxonomy" id="69362"/>
    <lineage>
        <taxon>Bacteria</taxon>
        <taxon>Bacillati</taxon>
        <taxon>Actinomycetota</taxon>
        <taxon>Actinomycetes</taxon>
        <taxon>Micrococcales</taxon>
        <taxon>Microbacteriaceae</taxon>
        <taxon>Microbacterium</taxon>
    </lineage>
</organism>
<feature type="chain" id="PRO_5038380953" description="Nitrate ABC transporter substrate-binding protein" evidence="2">
    <location>
        <begin position="23"/>
        <end position="193"/>
    </location>
</feature>
<dbReference type="KEGG" id="msf:IT882_09835"/>
<gene>
    <name evidence="3" type="ORF">IT882_09835</name>
</gene>
<proteinExistence type="predicted"/>
<protein>
    <recommendedName>
        <fullName evidence="5">Nitrate ABC transporter substrate-binding protein</fullName>
    </recommendedName>
</protein>
<feature type="region of interest" description="Disordered" evidence="1">
    <location>
        <begin position="30"/>
        <end position="61"/>
    </location>
</feature>